<dbReference type="Gene3D" id="3.40.50.11550">
    <property type="match status" value="1"/>
</dbReference>
<evidence type="ECO:0000313" key="2">
    <source>
        <dbReference type="EMBL" id="TVM25821.1"/>
    </source>
</evidence>
<proteinExistence type="predicted"/>
<comment type="caution">
    <text evidence="2">The sequence shown here is derived from an EMBL/GenBank/DDBJ whole genome shotgun (WGS) entry which is preliminary data.</text>
</comment>
<evidence type="ECO:0000313" key="3">
    <source>
        <dbReference type="Proteomes" id="UP000434052"/>
    </source>
</evidence>
<reference evidence="2 3" key="1">
    <citation type="submission" date="2018-06" db="EMBL/GenBank/DDBJ databases">
        <title>Complete genome of Desulfovibrio marinus P48SEP.</title>
        <authorList>
            <person name="Crispim J.S."/>
            <person name="Vidigal P.M.P."/>
            <person name="Silva L.C.F."/>
            <person name="Araujo L.C."/>
            <person name="Laguardia C.N."/>
            <person name="Dias R.S."/>
            <person name="Sousa M.P."/>
            <person name="Paula S.O."/>
            <person name="Silva C."/>
        </authorList>
    </citation>
    <scope>NUCLEOTIDE SEQUENCE [LARGE SCALE GENOMIC DNA]</scope>
    <source>
        <strain evidence="2 3">P48SEP</strain>
    </source>
</reference>
<dbReference type="CDD" id="cd14727">
    <property type="entry name" value="ChanN-like"/>
    <property type="match status" value="1"/>
</dbReference>
<evidence type="ECO:0000259" key="1">
    <source>
        <dbReference type="Pfam" id="PF04187"/>
    </source>
</evidence>
<dbReference type="Proteomes" id="UP000434052">
    <property type="component" value="Unassembled WGS sequence"/>
</dbReference>
<dbReference type="SUPFAM" id="SSF159501">
    <property type="entry name" value="EreA/ChaN-like"/>
    <property type="match status" value="1"/>
</dbReference>
<organism evidence="2 3">
    <name type="scientific">Oceanidesulfovibrio marinus</name>
    <dbReference type="NCBI Taxonomy" id="370038"/>
    <lineage>
        <taxon>Bacteria</taxon>
        <taxon>Pseudomonadati</taxon>
        <taxon>Thermodesulfobacteriota</taxon>
        <taxon>Desulfovibrionia</taxon>
        <taxon>Desulfovibrionales</taxon>
        <taxon>Desulfovibrionaceae</taxon>
        <taxon>Oceanidesulfovibrio</taxon>
    </lineage>
</organism>
<name>A0A6P1Z9S9_9BACT</name>
<dbReference type="OrthoDB" id="9795827at2"/>
<dbReference type="EMBL" id="QMIF01000258">
    <property type="protein sequence ID" value="TVM25821.1"/>
    <property type="molecule type" value="Genomic_DNA"/>
</dbReference>
<feature type="domain" description="Haem-binding uptake Tiki superfamily ChaN" evidence="1">
    <location>
        <begin position="2"/>
        <end position="113"/>
    </location>
</feature>
<gene>
    <name evidence="2" type="ORF">DQK91_23035</name>
</gene>
<dbReference type="AlphaFoldDB" id="A0A6P1Z9S9"/>
<dbReference type="RefSeq" id="WP_144307615.1">
    <property type="nucleotide sequence ID" value="NZ_QMIF01000258.1"/>
</dbReference>
<protein>
    <recommendedName>
        <fullName evidence="1">Haem-binding uptake Tiki superfamily ChaN domain-containing protein</fullName>
    </recommendedName>
</protein>
<accession>A0A6P1Z9S9</accession>
<dbReference type="InterPro" id="IPR007314">
    <property type="entry name" value="Cofac_haem-bd_dom"/>
</dbReference>
<sequence>MHDEYSTHRAQLAVILALREAGHQVVVGLEMFERRDKETLDRWLAGKLPEREFIEAFLRNWCRLLPQYLDIVLYCRDNGVPMTGLNVPRSLTSNVASQCFESLTEEERGRLPPIACEVSPA</sequence>
<dbReference type="Pfam" id="PF04187">
    <property type="entry name" value="Cofac_haem_bdg"/>
    <property type="match status" value="1"/>
</dbReference>